<feature type="transmembrane region" description="Helical" evidence="10">
    <location>
        <begin position="115"/>
        <end position="134"/>
    </location>
</feature>
<evidence type="ECO:0000256" key="6">
    <source>
        <dbReference type="ARBA" id="ARBA00022989"/>
    </source>
</evidence>
<dbReference type="GO" id="GO:0005385">
    <property type="term" value="F:zinc ion transmembrane transporter activity"/>
    <property type="evidence" value="ECO:0007669"/>
    <property type="project" value="TreeGrafter"/>
</dbReference>
<dbReference type="InterPro" id="IPR027470">
    <property type="entry name" value="Cation_efflux_CTD"/>
</dbReference>
<dbReference type="SUPFAM" id="SSF160240">
    <property type="entry name" value="Cation efflux protein cytoplasmic domain-like"/>
    <property type="match status" value="1"/>
</dbReference>
<dbReference type="InterPro" id="IPR027469">
    <property type="entry name" value="Cation_efflux_TMD_sf"/>
</dbReference>
<evidence type="ECO:0000256" key="4">
    <source>
        <dbReference type="ARBA" id="ARBA00022692"/>
    </source>
</evidence>
<dbReference type="RefSeq" id="WP_197161947.1">
    <property type="nucleotide sequence ID" value="NZ_JADZGI010000001.1"/>
</dbReference>
<keyword evidence="5" id="KW-0862">Zinc</keyword>
<dbReference type="Pfam" id="PF16916">
    <property type="entry name" value="ZT_dimer"/>
    <property type="match status" value="1"/>
</dbReference>
<comment type="caution">
    <text evidence="13">The sequence shown here is derived from an EMBL/GenBank/DDBJ whole genome shotgun (WGS) entry which is preliminary data.</text>
</comment>
<protein>
    <submittedName>
        <fullName evidence="13">Cation transporter</fullName>
    </submittedName>
</protein>
<name>A0A931MK35_9SPHN</name>
<sequence length="336" mass="35120">MDSRPETGTSRQHRTANDRDDHHHGHGHQHGHHGHHGHHHHVTPPDGKVGRAFAIAVGLNVAFVLAELAAGVIGGSMALLADAGHNLSDVLSLILAWTANVLAKRPPSQRFTYGLKSSSILAAIANAALLWATIGAILVETIRRLTDPAPVEGTMMMVVAAIGIAVNALSAMLFAKGSKSDLNLRAAFVHLMADAAVSAGVVVAGLAISVTGFALLDPLTSLVITAVIAWSSWGLLRDSLKMAMLAVPDSIEAGAVRELLESQPGVTRVHDLHIWPMSTTETALTAHLVMPNGSPGDAFLAELAGLLAERFDIGHPTIQIESDPAACCALESDAVV</sequence>
<evidence type="ECO:0000259" key="12">
    <source>
        <dbReference type="Pfam" id="PF16916"/>
    </source>
</evidence>
<evidence type="ECO:0000256" key="2">
    <source>
        <dbReference type="ARBA" id="ARBA00008873"/>
    </source>
</evidence>
<feature type="transmembrane region" description="Helical" evidence="10">
    <location>
        <begin position="53"/>
        <end position="80"/>
    </location>
</feature>
<feature type="domain" description="Cation efflux protein cytoplasmic" evidence="12">
    <location>
        <begin position="248"/>
        <end position="322"/>
    </location>
</feature>
<dbReference type="Pfam" id="PF01545">
    <property type="entry name" value="Cation_efflux"/>
    <property type="match status" value="1"/>
</dbReference>
<dbReference type="SUPFAM" id="SSF161111">
    <property type="entry name" value="Cation efflux protein transmembrane domain-like"/>
    <property type="match status" value="1"/>
</dbReference>
<keyword evidence="3" id="KW-0813">Transport</keyword>
<feature type="compositionally biased region" description="Polar residues" evidence="9">
    <location>
        <begin position="1"/>
        <end position="10"/>
    </location>
</feature>
<dbReference type="GO" id="GO:0005886">
    <property type="term" value="C:plasma membrane"/>
    <property type="evidence" value="ECO:0007669"/>
    <property type="project" value="TreeGrafter"/>
</dbReference>
<comment type="similarity">
    <text evidence="2">Belongs to the cation diffusion facilitator (CDF) transporter (TC 2.A.4) family. SLC30A subfamily.</text>
</comment>
<dbReference type="InterPro" id="IPR002524">
    <property type="entry name" value="Cation_efflux"/>
</dbReference>
<evidence type="ECO:0000256" key="5">
    <source>
        <dbReference type="ARBA" id="ARBA00022906"/>
    </source>
</evidence>
<feature type="region of interest" description="Disordered" evidence="9">
    <location>
        <begin position="1"/>
        <end position="46"/>
    </location>
</feature>
<keyword evidence="8 10" id="KW-0472">Membrane</keyword>
<keyword evidence="5" id="KW-0864">Zinc transport</keyword>
<dbReference type="InterPro" id="IPR036837">
    <property type="entry name" value="Cation_efflux_CTD_sf"/>
</dbReference>
<dbReference type="AlphaFoldDB" id="A0A931MK35"/>
<dbReference type="PANTHER" id="PTHR11562">
    <property type="entry name" value="CATION EFFLUX PROTEIN/ ZINC TRANSPORTER"/>
    <property type="match status" value="1"/>
</dbReference>
<evidence type="ECO:0000256" key="3">
    <source>
        <dbReference type="ARBA" id="ARBA00022448"/>
    </source>
</evidence>
<feature type="transmembrane region" description="Helical" evidence="10">
    <location>
        <begin position="154"/>
        <end position="175"/>
    </location>
</feature>
<dbReference type="InterPro" id="IPR050681">
    <property type="entry name" value="CDF/SLC30A"/>
</dbReference>
<gene>
    <name evidence="13" type="ORF">I5E68_05860</name>
</gene>
<reference evidence="13" key="1">
    <citation type="submission" date="2020-11" db="EMBL/GenBank/DDBJ databases">
        <title>Novosphingobium aureum sp. nov., a marine bacterium isolated from sediment of a salt flat.</title>
        <authorList>
            <person name="Yoo Y."/>
            <person name="Kim J.-J."/>
        </authorList>
    </citation>
    <scope>NUCLEOTIDE SEQUENCE</scope>
    <source>
        <strain evidence="13">YJ-S2-02</strain>
    </source>
</reference>
<dbReference type="InterPro" id="IPR058533">
    <property type="entry name" value="Cation_efflux_TM"/>
</dbReference>
<evidence type="ECO:0000256" key="8">
    <source>
        <dbReference type="ARBA" id="ARBA00023136"/>
    </source>
</evidence>
<evidence type="ECO:0000256" key="10">
    <source>
        <dbReference type="SAM" id="Phobius"/>
    </source>
</evidence>
<keyword evidence="7" id="KW-0406">Ion transport</keyword>
<dbReference type="Gene3D" id="1.20.1510.10">
    <property type="entry name" value="Cation efflux protein transmembrane domain"/>
    <property type="match status" value="1"/>
</dbReference>
<accession>A0A931MK35</accession>
<evidence type="ECO:0000313" key="13">
    <source>
        <dbReference type="EMBL" id="MBH0112477.1"/>
    </source>
</evidence>
<keyword evidence="6 10" id="KW-1133">Transmembrane helix</keyword>
<comment type="subcellular location">
    <subcellularLocation>
        <location evidence="1">Membrane</location>
        <topology evidence="1">Multi-pass membrane protein</topology>
    </subcellularLocation>
</comment>
<dbReference type="NCBIfam" id="TIGR01297">
    <property type="entry name" value="CDF"/>
    <property type="match status" value="1"/>
</dbReference>
<organism evidence="13 14">
    <name type="scientific">Novosphingobium aureum</name>
    <dbReference type="NCBI Taxonomy" id="2792964"/>
    <lineage>
        <taxon>Bacteria</taxon>
        <taxon>Pseudomonadati</taxon>
        <taxon>Pseudomonadota</taxon>
        <taxon>Alphaproteobacteria</taxon>
        <taxon>Sphingomonadales</taxon>
        <taxon>Sphingomonadaceae</taxon>
        <taxon>Novosphingobium</taxon>
    </lineage>
</organism>
<dbReference type="PANTHER" id="PTHR11562:SF17">
    <property type="entry name" value="RE54080P-RELATED"/>
    <property type="match status" value="1"/>
</dbReference>
<evidence type="ECO:0000313" key="14">
    <source>
        <dbReference type="Proteomes" id="UP000617634"/>
    </source>
</evidence>
<dbReference type="EMBL" id="JADZGI010000001">
    <property type="protein sequence ID" value="MBH0112477.1"/>
    <property type="molecule type" value="Genomic_DNA"/>
</dbReference>
<keyword evidence="14" id="KW-1185">Reference proteome</keyword>
<evidence type="ECO:0000256" key="9">
    <source>
        <dbReference type="SAM" id="MobiDB-lite"/>
    </source>
</evidence>
<evidence type="ECO:0000256" key="1">
    <source>
        <dbReference type="ARBA" id="ARBA00004141"/>
    </source>
</evidence>
<proteinExistence type="inferred from homology"/>
<dbReference type="Proteomes" id="UP000617634">
    <property type="component" value="Unassembled WGS sequence"/>
</dbReference>
<feature type="transmembrane region" description="Helical" evidence="10">
    <location>
        <begin position="187"/>
        <end position="213"/>
    </location>
</feature>
<keyword evidence="4 10" id="KW-0812">Transmembrane</keyword>
<feature type="domain" description="Cation efflux protein transmembrane" evidence="11">
    <location>
        <begin position="55"/>
        <end position="241"/>
    </location>
</feature>
<evidence type="ECO:0000259" key="11">
    <source>
        <dbReference type="Pfam" id="PF01545"/>
    </source>
</evidence>
<feature type="transmembrane region" description="Helical" evidence="10">
    <location>
        <begin position="219"/>
        <end position="236"/>
    </location>
</feature>
<evidence type="ECO:0000256" key="7">
    <source>
        <dbReference type="ARBA" id="ARBA00023065"/>
    </source>
</evidence>
<feature type="compositionally biased region" description="Basic residues" evidence="9">
    <location>
        <begin position="24"/>
        <end position="42"/>
    </location>
</feature>